<dbReference type="InterPro" id="IPR050301">
    <property type="entry name" value="NTE"/>
</dbReference>
<dbReference type="SUPFAM" id="SSF52151">
    <property type="entry name" value="FabD/lysophospholipase-like"/>
    <property type="match status" value="1"/>
</dbReference>
<evidence type="ECO:0000256" key="4">
    <source>
        <dbReference type="PROSITE-ProRule" id="PRU01161"/>
    </source>
</evidence>
<dbReference type="EMBL" id="QUTI01022977">
    <property type="protein sequence ID" value="RLO07713.1"/>
    <property type="molecule type" value="Genomic_DNA"/>
</dbReference>
<evidence type="ECO:0000313" key="7">
    <source>
        <dbReference type="EMBL" id="RLO07713.1"/>
    </source>
</evidence>
<evidence type="ECO:0000259" key="6">
    <source>
        <dbReference type="PROSITE" id="PS51635"/>
    </source>
</evidence>
<dbReference type="Pfam" id="PF01734">
    <property type="entry name" value="Patatin"/>
    <property type="match status" value="1"/>
</dbReference>
<keyword evidence="2" id="KW-0442">Lipid degradation</keyword>
<feature type="domain" description="PNPLA" evidence="6">
    <location>
        <begin position="265"/>
        <end position="408"/>
    </location>
</feature>
<proteinExistence type="predicted"/>
<protein>
    <recommendedName>
        <fullName evidence="6">PNPLA domain-containing protein</fullName>
    </recommendedName>
</protein>
<keyword evidence="1" id="KW-0378">Hydrolase</keyword>
<dbReference type="InterPro" id="IPR016035">
    <property type="entry name" value="Acyl_Trfase/lysoPLipase"/>
</dbReference>
<dbReference type="GO" id="GO:0004806">
    <property type="term" value="F:triacylglycerol lipase activity"/>
    <property type="evidence" value="ECO:0007669"/>
    <property type="project" value="InterPro"/>
</dbReference>
<organism evidence="7 8">
    <name type="scientific">Aphanomyces astaci</name>
    <name type="common">Crayfish plague agent</name>
    <dbReference type="NCBI Taxonomy" id="112090"/>
    <lineage>
        <taxon>Eukaryota</taxon>
        <taxon>Sar</taxon>
        <taxon>Stramenopiles</taxon>
        <taxon>Oomycota</taxon>
        <taxon>Saprolegniomycetes</taxon>
        <taxon>Saprolegniales</taxon>
        <taxon>Verrucalvaceae</taxon>
        <taxon>Aphanomyces</taxon>
    </lineage>
</organism>
<reference evidence="7 8" key="1">
    <citation type="journal article" date="2018" name="J. Invertebr. Pathol.">
        <title>New genotyping method for the causative agent of crayfish plague (Aphanomyces astaci) based on whole genome data.</title>
        <authorList>
            <person name="Minardi D."/>
            <person name="Studholme D.J."/>
            <person name="van der Giezen M."/>
            <person name="Pretto T."/>
            <person name="Oidtmann B."/>
        </authorList>
    </citation>
    <scope>NUCLEOTIDE SEQUENCE [LARGE SCALE GENOMIC DNA]</scope>
    <source>
        <strain evidence="7 8">KB13</strain>
    </source>
</reference>
<dbReference type="PANTHER" id="PTHR14226:SF10">
    <property type="entry name" value="TRIACYLGLYCEROL LIPASE 4-RELATED"/>
    <property type="match status" value="1"/>
</dbReference>
<dbReference type="Pfam" id="PF11815">
    <property type="entry name" value="DUF3336"/>
    <property type="match status" value="1"/>
</dbReference>
<accession>A0A9X8E1F1</accession>
<evidence type="ECO:0000256" key="2">
    <source>
        <dbReference type="ARBA" id="ARBA00022963"/>
    </source>
</evidence>
<feature type="short sequence motif" description="GXGXXG" evidence="4">
    <location>
        <begin position="269"/>
        <end position="274"/>
    </location>
</feature>
<evidence type="ECO:0000256" key="3">
    <source>
        <dbReference type="ARBA" id="ARBA00023098"/>
    </source>
</evidence>
<evidence type="ECO:0000256" key="5">
    <source>
        <dbReference type="SAM" id="MobiDB-lite"/>
    </source>
</evidence>
<dbReference type="AlphaFoldDB" id="A0A9X8E1F1"/>
<feature type="region of interest" description="Disordered" evidence="5">
    <location>
        <begin position="557"/>
        <end position="581"/>
    </location>
</feature>
<evidence type="ECO:0000313" key="8">
    <source>
        <dbReference type="Proteomes" id="UP000275652"/>
    </source>
</evidence>
<dbReference type="PROSITE" id="PS51635">
    <property type="entry name" value="PNPLA"/>
    <property type="match status" value="1"/>
</dbReference>
<dbReference type="Proteomes" id="UP000275652">
    <property type="component" value="Unassembled WGS sequence"/>
</dbReference>
<dbReference type="GO" id="GO:0016042">
    <property type="term" value="P:lipid catabolic process"/>
    <property type="evidence" value="ECO:0007669"/>
    <property type="project" value="UniProtKB-KW"/>
</dbReference>
<dbReference type="InterPro" id="IPR002641">
    <property type="entry name" value="PNPLA_dom"/>
</dbReference>
<keyword evidence="3" id="KW-0443">Lipid metabolism</keyword>
<dbReference type="PANTHER" id="PTHR14226">
    <property type="entry name" value="NEUROPATHY TARGET ESTERASE/SWISS CHEESE D.MELANOGASTER"/>
    <property type="match status" value="1"/>
</dbReference>
<dbReference type="InterPro" id="IPR021771">
    <property type="entry name" value="Triacylglycerol_lipase_N"/>
</dbReference>
<sequence length="620" mass="68677">MPPPSTLLGRSARFSVRIWLYMTGLQHQAQLIRNLILDWKYRASTEDGMVIMAQNLLNLLWRSVRLLLVPDVFFRFFAAVVSLQVLFELGAAARRVGLKLLLQCSAKGRQRLKLHTAMERATTLEKRSALGQELDVLEGHDKWRNDPSSGLFLYERVQRKIAMYRRLQSERDIMGIMFSLRAGLLRKHWGLGNPRLYGVSHVGTKHVVDEYMEAVLTSMDLVLQSRGSWSSHTLPKSHDDDDALSLDNKLAFFSETRHAFGRSALMLSGGGGLGLYHTGIVKTLVEEGLLPTVLSGSSAGSIVAGCVGVRTDEELSEQTLQNNMGDYTFREAYDRTGRIINITVTPSQSTDYPQLLNYLTAPNVLVWSASLASCAIPMVFSPVELYGKDQCDLPMERLSELFNVNHFIVSQVNIHYKFISGYESHGGGDILGFLKKQMKAYIKNIAEFGLNTSVLKLFGVGLVPLLTQVSFLQLAAQVLTNPSPSSFQDLVLAGERSTWPHLSRIRAMCRIEFALERAVRYLRGEQALEEEKRTGISSLGRVPSFYTSSSSLTLSSMAQHPVKETLPPSSAQPPTFSVSGTEASLGVPIRRNKSINVAGAVMNMESVLGGFGARHGASFE</sequence>
<gene>
    <name evidence="7" type="ORF">DYB28_000351</name>
</gene>
<dbReference type="Gene3D" id="3.40.1090.10">
    <property type="entry name" value="Cytosolic phospholipase A2 catalytic domain"/>
    <property type="match status" value="1"/>
</dbReference>
<feature type="compositionally biased region" description="Polar residues" evidence="5">
    <location>
        <begin position="567"/>
        <end position="581"/>
    </location>
</feature>
<evidence type="ECO:0000256" key="1">
    <source>
        <dbReference type="ARBA" id="ARBA00022801"/>
    </source>
</evidence>
<comment type="caution">
    <text evidence="7">The sequence shown here is derived from an EMBL/GenBank/DDBJ whole genome shotgun (WGS) entry which is preliminary data.</text>
</comment>
<name>A0A9X8E1F1_APHAT</name>
<comment type="caution">
    <text evidence="4">Lacks conserved residue(s) required for the propagation of feature annotation.</text>
</comment>
<feature type="short sequence motif" description="GXSXG" evidence="4">
    <location>
        <begin position="296"/>
        <end position="300"/>
    </location>
</feature>